<evidence type="ECO:0000313" key="2">
    <source>
        <dbReference type="Proteomes" id="UP000326297"/>
    </source>
</evidence>
<dbReference type="GO" id="GO:0004386">
    <property type="term" value="F:helicase activity"/>
    <property type="evidence" value="ECO:0007669"/>
    <property type="project" value="UniProtKB-KW"/>
</dbReference>
<dbReference type="GO" id="GO:0019079">
    <property type="term" value="P:viral genome replication"/>
    <property type="evidence" value="ECO:0007669"/>
    <property type="project" value="InterPro"/>
</dbReference>
<accession>A0A482F3G6</accession>
<name>A0A482F3G6_9ALPH</name>
<gene>
    <name evidence="1" type="primary">UL8</name>
</gene>
<dbReference type="Proteomes" id="UP000326297">
    <property type="component" value="Segment"/>
</dbReference>
<sequence>MNNYKNLSCCSTKWTTGYICSTSLYSLWVEEQNLNALVYILCNEHGDYTAKFAIVSITEKQLLCRAFINSAQLTPRKVELASIQASIPGSWPLSALDNTVMWKSVYGNIISALKRSFNFFEFFSPVTFGVDVKTGLLVDVQPITDFELENFLHLYNINPFPAIINVLSNIHLDPNAVKAQSLNADGNSLSRARLSALRDGYILSNTDISMEVEIITKKCTFSRKYESINQPAVKKFGNMDDIFNILDYTLTISKDRVVTVRVLVPKSFDCLIVDSQKFSITSLMVLYRQWHSLFFSDVKKSFLIPLFVYLGPELNPKGEDYDYCCMIGFPGFPVLKTKSPDTESVREAIDVYVSTDGLWPVMGISTFHILAPWDSTSIGFLTPLTSKLLEVESQLSKEHLDLWPSGRITSILNHPVAIQGLWIAKFDFSAFFPTLFLSIFPNHDRLAKIIRARVCREKSGLKPALVSLFGGLQHIHPLVYRVIIGLANGISQRIEKRLNELQFAVCTYIKDGFWGVFGNMSTETVQQKDVEIFSEELRMHCCTVATEYLTELGLALPSNTKLHIRLEGLFTDAVSWSINSYWLWNRKTDVEDFVGFPSRNAIGRSVKGRLSTLLRKMADMNCKEDLQRLLDLARTMCDEVVEMAFIKRGDFEFWTLQFEIGNLNKLPPAVYDSGVLLDRDHGPRSIVYSRNYNNDLVTIPWMLFPQPIVIRNIDCVTHLEPIFKSFLSMFNRAIGSFCDLEDCDTPLFTYSLTDREFLFM</sequence>
<evidence type="ECO:0000313" key="1">
    <source>
        <dbReference type="EMBL" id="QBN85127.1"/>
    </source>
</evidence>
<dbReference type="Pfam" id="PF03324">
    <property type="entry name" value="Herpes_HEPA"/>
    <property type="match status" value="1"/>
</dbReference>
<dbReference type="HAMAP" id="MF_04010">
    <property type="entry name" value="HSV_HEPA"/>
    <property type="match status" value="1"/>
</dbReference>
<keyword evidence="2" id="KW-1185">Reference proteome</keyword>
<dbReference type="InterPro" id="IPR004996">
    <property type="entry name" value="HSV_HEPA"/>
</dbReference>
<dbReference type="GeneID" id="80531853"/>
<dbReference type="KEGG" id="vg:80531853"/>
<protein>
    <submittedName>
        <fullName evidence="1">Helicase-primase subunit-like protein</fullName>
    </submittedName>
</protein>
<proteinExistence type="inferred from homology"/>
<reference evidence="1" key="1">
    <citation type="submission" date="2018-06" db="EMBL/GenBank/DDBJ databases">
        <title>Metagenomic Sequencing for Combined Detection of RNA and DNA Viruses in Respiratory Samples From Pediatric Patients.</title>
        <authorList>
            <person name="van Boheemen S."/>
            <person name="van Rijn-Klink A.L."/>
            <person name="Pappas N."/>
            <person name="Carbo E.C."/>
            <person name="van 't Hof P."/>
            <person name="Vorderman R.H.P."/>
            <person name="Mei H."/>
            <person name="Claas E.C.J."/>
            <person name="Kroes A.C.M."/>
            <person name="de Vries J.J.C."/>
        </authorList>
    </citation>
    <scope>NUCLEOTIDE SEQUENCE [LARGE SCALE GENOMIC DNA]</scope>
</reference>
<dbReference type="EMBL" id="MH509440">
    <property type="protein sequence ID" value="QBN85127.1"/>
    <property type="molecule type" value="Genomic_DNA"/>
</dbReference>
<organism evidence="1 2">
    <name type="scientific">Phocid alphaherpesvirus 1</name>
    <dbReference type="NCBI Taxonomy" id="47418"/>
    <lineage>
        <taxon>Viruses</taxon>
        <taxon>Duplodnaviria</taxon>
        <taxon>Heunggongvirae</taxon>
        <taxon>Peploviricota</taxon>
        <taxon>Herviviricetes</taxon>
        <taxon>Herpesvirales</taxon>
        <taxon>Orthoherpesviridae</taxon>
        <taxon>Alphaherpesvirinae</taxon>
        <taxon>Varicellovirus</taxon>
        <taxon>Varicellovirus phocidalpha1</taxon>
    </lineage>
</organism>
<dbReference type="RefSeq" id="YP_010794838.1">
    <property type="nucleotide sequence ID" value="NC_075562.1"/>
</dbReference>